<evidence type="ECO:0000256" key="1">
    <source>
        <dbReference type="SAM" id="Coils"/>
    </source>
</evidence>
<organism evidence="2 3">
    <name type="scientific">Candidatus Thiodiazotropha taylori</name>
    <dbReference type="NCBI Taxonomy" id="2792791"/>
    <lineage>
        <taxon>Bacteria</taxon>
        <taxon>Pseudomonadati</taxon>
        <taxon>Pseudomonadota</taxon>
        <taxon>Gammaproteobacteria</taxon>
        <taxon>Chromatiales</taxon>
        <taxon>Sedimenticolaceae</taxon>
        <taxon>Candidatus Thiodiazotropha</taxon>
    </lineage>
</organism>
<proteinExistence type="predicted"/>
<reference evidence="2 3" key="1">
    <citation type="submission" date="2021-05" db="EMBL/GenBank/DDBJ databases">
        <title>Genetic and Functional Diversity in Clade A Lucinid endosymbionts from the Bahamas.</title>
        <authorList>
            <person name="Giani N.M."/>
            <person name="Engel A.S."/>
            <person name="Campbell B.J."/>
        </authorList>
    </citation>
    <scope>NUCLEOTIDE SEQUENCE [LARGE SCALE GENOMIC DNA]</scope>
    <source>
        <strain evidence="2">LUC16012Gg_MoonRockCtena</strain>
    </source>
</reference>
<dbReference type="Proteomes" id="UP000770889">
    <property type="component" value="Unassembled WGS sequence"/>
</dbReference>
<dbReference type="EMBL" id="JAHHGM010000006">
    <property type="protein sequence ID" value="MBT2988933.1"/>
    <property type="molecule type" value="Genomic_DNA"/>
</dbReference>
<gene>
    <name evidence="2" type="ORF">KME65_08195</name>
</gene>
<protein>
    <submittedName>
        <fullName evidence="2">Uncharacterized protein</fullName>
    </submittedName>
</protein>
<keyword evidence="1" id="KW-0175">Coiled coil</keyword>
<comment type="caution">
    <text evidence="2">The sequence shown here is derived from an EMBL/GenBank/DDBJ whole genome shotgun (WGS) entry which is preliminary data.</text>
</comment>
<evidence type="ECO:0000313" key="3">
    <source>
        <dbReference type="Proteomes" id="UP000770889"/>
    </source>
</evidence>
<accession>A0A944M840</accession>
<evidence type="ECO:0000313" key="2">
    <source>
        <dbReference type="EMBL" id="MBT2988933.1"/>
    </source>
</evidence>
<sequence length="304" mass="35629">MKSQYQGNDQMDPLDRKGAPFRISSVDRLPAMVQDESCRVIKQYFDHLESTLAQNHAQVDVDQLRELLTEITGFIRSEKSQLKADGYMRMLNRLTAIYAKGVQVEDDRAFTGTAANYADIMNTISQNYTGYDYSKSIALMLHYMDKLFSNREESWFDIYQHLVSMPDSIHILQMLKEQHLQEIQSWVEEGVDNLFSIWEEQLEVLQNIGEEIYQTDREILLLSKQLRMSELHSVAPNVLYLDDGRKRRTLAELRQKRKELEETRDAKLDLTALLDDNIQEFGQRLTEIRRNTQIQLVWDKSTHS</sequence>
<dbReference type="AlphaFoldDB" id="A0A944M840"/>
<feature type="coiled-coil region" evidence="1">
    <location>
        <begin position="243"/>
        <end position="273"/>
    </location>
</feature>
<name>A0A944M840_9GAMM</name>